<evidence type="ECO:0000256" key="1">
    <source>
        <dbReference type="ARBA" id="ARBA00023125"/>
    </source>
</evidence>
<sequence>MTCDDIKKRLGENVKRIRKEQRLTQFQLAEKAELSEETVKNIELSRCWTSDKNLAKLTKALAVDIHSLFLPVSESFDSDSEDSVIIKNAIAENIKHYVDSVLKEITKNH</sequence>
<dbReference type="Proteomes" id="UP000190395">
    <property type="component" value="Unassembled WGS sequence"/>
</dbReference>
<dbReference type="SUPFAM" id="SSF47413">
    <property type="entry name" value="lambda repressor-like DNA-binding domains"/>
    <property type="match status" value="1"/>
</dbReference>
<dbReference type="PANTHER" id="PTHR46797:SF1">
    <property type="entry name" value="METHYLPHOSPHONATE SYNTHASE"/>
    <property type="match status" value="1"/>
</dbReference>
<dbReference type="Gene3D" id="1.10.260.40">
    <property type="entry name" value="lambda repressor-like DNA-binding domains"/>
    <property type="match status" value="1"/>
</dbReference>
<proteinExistence type="predicted"/>
<organism evidence="3 4">
    <name type="scientific">Treponema berlinense</name>
    <dbReference type="NCBI Taxonomy" id="225004"/>
    <lineage>
        <taxon>Bacteria</taxon>
        <taxon>Pseudomonadati</taxon>
        <taxon>Spirochaetota</taxon>
        <taxon>Spirochaetia</taxon>
        <taxon>Spirochaetales</taxon>
        <taxon>Treponemataceae</taxon>
        <taxon>Treponema</taxon>
    </lineage>
</organism>
<evidence type="ECO:0000259" key="2">
    <source>
        <dbReference type="PROSITE" id="PS50943"/>
    </source>
</evidence>
<keyword evidence="1 3" id="KW-0238">DNA-binding</keyword>
<dbReference type="Pfam" id="PF01381">
    <property type="entry name" value="HTH_3"/>
    <property type="match status" value="1"/>
</dbReference>
<dbReference type="InterPro" id="IPR010982">
    <property type="entry name" value="Lambda_DNA-bd_dom_sf"/>
</dbReference>
<dbReference type="AlphaFoldDB" id="A0A1T4Q6I2"/>
<dbReference type="CDD" id="cd00093">
    <property type="entry name" value="HTH_XRE"/>
    <property type="match status" value="1"/>
</dbReference>
<keyword evidence="4" id="KW-1185">Reference proteome</keyword>
<accession>A0A1T4Q6I2</accession>
<dbReference type="PROSITE" id="PS50943">
    <property type="entry name" value="HTH_CROC1"/>
    <property type="match status" value="1"/>
</dbReference>
<dbReference type="GO" id="GO:0003677">
    <property type="term" value="F:DNA binding"/>
    <property type="evidence" value="ECO:0007669"/>
    <property type="project" value="UniProtKB-KW"/>
</dbReference>
<gene>
    <name evidence="3" type="ORF">SAMN02745152_01858</name>
</gene>
<dbReference type="GO" id="GO:0005829">
    <property type="term" value="C:cytosol"/>
    <property type="evidence" value="ECO:0007669"/>
    <property type="project" value="TreeGrafter"/>
</dbReference>
<dbReference type="PANTHER" id="PTHR46797">
    <property type="entry name" value="HTH-TYPE TRANSCRIPTIONAL REGULATOR"/>
    <property type="match status" value="1"/>
</dbReference>
<dbReference type="GeneID" id="303368085"/>
<dbReference type="InterPro" id="IPR050807">
    <property type="entry name" value="TransReg_Diox_bact_type"/>
</dbReference>
<dbReference type="EMBL" id="FUXC01000012">
    <property type="protein sequence ID" value="SJZ99372.1"/>
    <property type="molecule type" value="Genomic_DNA"/>
</dbReference>
<dbReference type="InterPro" id="IPR001387">
    <property type="entry name" value="Cro/C1-type_HTH"/>
</dbReference>
<evidence type="ECO:0000313" key="3">
    <source>
        <dbReference type="EMBL" id="SJZ99372.1"/>
    </source>
</evidence>
<name>A0A1T4Q6I2_9SPIR</name>
<feature type="domain" description="HTH cro/C1-type" evidence="2">
    <location>
        <begin position="14"/>
        <end position="68"/>
    </location>
</feature>
<protein>
    <submittedName>
        <fullName evidence="3">DNA-binding transcriptional regulator, XRE-family HTH domain</fullName>
    </submittedName>
</protein>
<dbReference type="STRING" id="225004.SAMN02745152_01858"/>
<dbReference type="OrthoDB" id="308122at2"/>
<dbReference type="GO" id="GO:0003700">
    <property type="term" value="F:DNA-binding transcription factor activity"/>
    <property type="evidence" value="ECO:0007669"/>
    <property type="project" value="TreeGrafter"/>
</dbReference>
<dbReference type="SMART" id="SM00530">
    <property type="entry name" value="HTH_XRE"/>
    <property type="match status" value="1"/>
</dbReference>
<evidence type="ECO:0000313" key="4">
    <source>
        <dbReference type="Proteomes" id="UP000190395"/>
    </source>
</evidence>
<reference evidence="3 4" key="1">
    <citation type="submission" date="2017-02" db="EMBL/GenBank/DDBJ databases">
        <authorList>
            <person name="Peterson S.W."/>
        </authorList>
    </citation>
    <scope>NUCLEOTIDE SEQUENCE [LARGE SCALE GENOMIC DNA]</scope>
    <source>
        <strain evidence="3 4">ATCC BAA-909</strain>
    </source>
</reference>
<dbReference type="RefSeq" id="WP_078931594.1">
    <property type="nucleotide sequence ID" value="NZ_FUXC01000012.1"/>
</dbReference>